<dbReference type="RefSeq" id="WP_167356056.1">
    <property type="nucleotide sequence ID" value="NZ_FNIZ01000008.1"/>
</dbReference>
<keyword evidence="2" id="KW-1185">Reference proteome</keyword>
<dbReference type="InterPro" id="IPR025855">
    <property type="entry name" value="Replic_Relax"/>
</dbReference>
<organism evidence="1 2">
    <name type="scientific">Halobacillus aidingensis</name>
    <dbReference type="NCBI Taxonomy" id="240303"/>
    <lineage>
        <taxon>Bacteria</taxon>
        <taxon>Bacillati</taxon>
        <taxon>Bacillota</taxon>
        <taxon>Bacilli</taxon>
        <taxon>Bacillales</taxon>
        <taxon>Bacillaceae</taxon>
        <taxon>Halobacillus</taxon>
    </lineage>
</organism>
<dbReference type="EMBL" id="FNIZ01000008">
    <property type="protein sequence ID" value="SDO78496.1"/>
    <property type="molecule type" value="Genomic_DNA"/>
</dbReference>
<protein>
    <submittedName>
        <fullName evidence="1">Replication-relaxation</fullName>
    </submittedName>
</protein>
<dbReference type="STRING" id="240303.SAMN05421677_1083"/>
<reference evidence="2" key="1">
    <citation type="submission" date="2016-10" db="EMBL/GenBank/DDBJ databases">
        <authorList>
            <person name="Varghese N."/>
            <person name="Submissions S."/>
        </authorList>
    </citation>
    <scope>NUCLEOTIDE SEQUENCE [LARGE SCALE GENOMIC DNA]</scope>
    <source>
        <strain evidence="2">CGMCC 1.3703</strain>
    </source>
</reference>
<evidence type="ECO:0000313" key="2">
    <source>
        <dbReference type="Proteomes" id="UP000198860"/>
    </source>
</evidence>
<dbReference type="Pfam" id="PF13814">
    <property type="entry name" value="Replic_Relax"/>
    <property type="match status" value="1"/>
</dbReference>
<gene>
    <name evidence="1" type="ORF">SAMN05421677_1083</name>
</gene>
<proteinExistence type="predicted"/>
<dbReference type="Proteomes" id="UP000198860">
    <property type="component" value="Unassembled WGS sequence"/>
</dbReference>
<accession>A0A1H0MDZ8</accession>
<dbReference type="AlphaFoldDB" id="A0A1H0MDZ8"/>
<name>A0A1H0MDZ8_HALAD</name>
<sequence length="204" mass="24350">MNKRDKDILEALEKFRVLDRNHLISMFFKELTGTVNACNRVMKRLERDDKVKVHRSTRPYSYYPQKSNIRPNSTKVPHFLAIADFYVQLCKYATPSKFEVEWKTGSKGSIEPDIFMIWNGAPFFVEIQRNHYTKKVMDAKKEKYTSYFYSQAWKEHSDYFPFLWIVSETKYKGLEWDPLRVYQSDTVSTFISKYMKKDKRNAAG</sequence>
<evidence type="ECO:0000313" key="1">
    <source>
        <dbReference type="EMBL" id="SDO78496.1"/>
    </source>
</evidence>